<dbReference type="PANTHER" id="PTHR43175">
    <property type="entry name" value="CARBONIC ANHYDRASE"/>
    <property type="match status" value="1"/>
</dbReference>
<dbReference type="EC" id="4.2.1.1" evidence="3"/>
<evidence type="ECO:0000256" key="3">
    <source>
        <dbReference type="ARBA" id="ARBA00012925"/>
    </source>
</evidence>
<reference evidence="8 9" key="1">
    <citation type="submission" date="2020-01" db="EMBL/GenBank/DDBJ databases">
        <title>Kibdelosporangium persica a novel Actinomycetes from a hot desert in Iran.</title>
        <authorList>
            <person name="Safaei N."/>
            <person name="Zaburannyi N."/>
            <person name="Mueller R."/>
            <person name="Wink J."/>
        </authorList>
    </citation>
    <scope>NUCLEOTIDE SEQUENCE [LARGE SCALE GENOMIC DNA]</scope>
    <source>
        <strain evidence="8 9">4NS15</strain>
    </source>
</reference>
<dbReference type="InterPro" id="IPR001765">
    <property type="entry name" value="Carbonic_anhydrase"/>
</dbReference>
<evidence type="ECO:0000256" key="1">
    <source>
        <dbReference type="ARBA" id="ARBA00001947"/>
    </source>
</evidence>
<dbReference type="Proteomes" id="UP000763557">
    <property type="component" value="Unassembled WGS sequence"/>
</dbReference>
<evidence type="ECO:0000256" key="5">
    <source>
        <dbReference type="ARBA" id="ARBA00022833"/>
    </source>
</evidence>
<dbReference type="SUPFAM" id="SSF53056">
    <property type="entry name" value="beta-carbonic anhydrase, cab"/>
    <property type="match status" value="1"/>
</dbReference>
<evidence type="ECO:0000256" key="2">
    <source>
        <dbReference type="ARBA" id="ARBA00006217"/>
    </source>
</evidence>
<proteinExistence type="inferred from homology"/>
<dbReference type="PANTHER" id="PTHR43175:SF3">
    <property type="entry name" value="CARBON DISULFIDE HYDROLASE"/>
    <property type="match status" value="1"/>
</dbReference>
<comment type="similarity">
    <text evidence="2">Belongs to the beta-class carbonic anhydrase family.</text>
</comment>
<sequence>MSDCAHPLGRGSIRGMSAIDELLRRNANLTERTLGDRSTPQPSMRIALLTCMDARIRVFAVFGLAEGEAHVLRNAGGVVTDDVIRSLALSQRKLGTREVMIVQHTNCGLQQVTEDGFKDELEEASGLRPTWSVEAFREVKDSVRTSMNRVRHAIYLPHTDQVRGFVYDVHTGQLTEVV</sequence>
<accession>A0ABX2F4T2</accession>
<dbReference type="Gene3D" id="3.40.1050.10">
    <property type="entry name" value="Carbonic anhydrase"/>
    <property type="match status" value="1"/>
</dbReference>
<evidence type="ECO:0000256" key="4">
    <source>
        <dbReference type="ARBA" id="ARBA00022723"/>
    </source>
</evidence>
<protein>
    <recommendedName>
        <fullName evidence="3">carbonic anhydrase</fullName>
        <ecNumber evidence="3">4.2.1.1</ecNumber>
    </recommendedName>
</protein>
<comment type="caution">
    <text evidence="8">The sequence shown here is derived from an EMBL/GenBank/DDBJ whole genome shotgun (WGS) entry which is preliminary data.</text>
</comment>
<keyword evidence="9" id="KW-1185">Reference proteome</keyword>
<comment type="function">
    <text evidence="6">Catalyzes the reversible hydration of carbon dioxide to form bicarbonate.</text>
</comment>
<dbReference type="CDD" id="cd03379">
    <property type="entry name" value="beta_CA_cladeD"/>
    <property type="match status" value="1"/>
</dbReference>
<keyword evidence="4" id="KW-0479">Metal-binding</keyword>
<name>A0ABX2F4T2_9PSEU</name>
<evidence type="ECO:0000256" key="6">
    <source>
        <dbReference type="ARBA" id="ARBA00024993"/>
    </source>
</evidence>
<comment type="cofactor">
    <cofactor evidence="1">
        <name>Zn(2+)</name>
        <dbReference type="ChEBI" id="CHEBI:29105"/>
    </cofactor>
</comment>
<dbReference type="EMBL" id="JAAATY010000009">
    <property type="protein sequence ID" value="NRN66164.1"/>
    <property type="molecule type" value="Genomic_DNA"/>
</dbReference>
<keyword evidence="5" id="KW-0862">Zinc</keyword>
<dbReference type="SMART" id="SM00947">
    <property type="entry name" value="Pro_CA"/>
    <property type="match status" value="1"/>
</dbReference>
<comment type="catalytic activity">
    <reaction evidence="7">
        <text>hydrogencarbonate + H(+) = CO2 + H2O</text>
        <dbReference type="Rhea" id="RHEA:10748"/>
        <dbReference type="ChEBI" id="CHEBI:15377"/>
        <dbReference type="ChEBI" id="CHEBI:15378"/>
        <dbReference type="ChEBI" id="CHEBI:16526"/>
        <dbReference type="ChEBI" id="CHEBI:17544"/>
        <dbReference type="EC" id="4.2.1.1"/>
    </reaction>
</comment>
<evidence type="ECO:0000313" key="9">
    <source>
        <dbReference type="Proteomes" id="UP000763557"/>
    </source>
</evidence>
<dbReference type="InterPro" id="IPR036874">
    <property type="entry name" value="Carbonic_anhydrase_sf"/>
</dbReference>
<dbReference type="Pfam" id="PF00484">
    <property type="entry name" value="Pro_CA"/>
    <property type="match status" value="1"/>
</dbReference>
<organism evidence="8 9">
    <name type="scientific">Kibdelosporangium persicum</name>
    <dbReference type="NCBI Taxonomy" id="2698649"/>
    <lineage>
        <taxon>Bacteria</taxon>
        <taxon>Bacillati</taxon>
        <taxon>Actinomycetota</taxon>
        <taxon>Actinomycetes</taxon>
        <taxon>Pseudonocardiales</taxon>
        <taxon>Pseudonocardiaceae</taxon>
        <taxon>Kibdelosporangium</taxon>
    </lineage>
</organism>
<evidence type="ECO:0000256" key="7">
    <source>
        <dbReference type="ARBA" id="ARBA00048348"/>
    </source>
</evidence>
<evidence type="ECO:0000313" key="8">
    <source>
        <dbReference type="EMBL" id="NRN66164.1"/>
    </source>
</evidence>
<gene>
    <name evidence="8" type="ORF">GC106_33830</name>
</gene>